<reference evidence="8 9" key="1">
    <citation type="journal article" date="2024" name="Nat. Commun.">
        <title>Phylogenomics reveals the evolutionary origins of lichenization in chlorophyte algae.</title>
        <authorList>
            <person name="Puginier C."/>
            <person name="Libourel C."/>
            <person name="Otte J."/>
            <person name="Skaloud P."/>
            <person name="Haon M."/>
            <person name="Grisel S."/>
            <person name="Petersen M."/>
            <person name="Berrin J.G."/>
            <person name="Delaux P.M."/>
            <person name="Dal Grande F."/>
            <person name="Keller J."/>
        </authorList>
    </citation>
    <scope>NUCLEOTIDE SEQUENCE [LARGE SCALE GENOMIC DNA]</scope>
    <source>
        <strain evidence="8 9">SAG 2043</strain>
    </source>
</reference>
<dbReference type="InterPro" id="IPR051140">
    <property type="entry name" value="GATA_TF"/>
</dbReference>
<dbReference type="SUPFAM" id="SSF57716">
    <property type="entry name" value="Glucocorticoid receptor-like (DNA-binding domain)"/>
    <property type="match status" value="1"/>
</dbReference>
<keyword evidence="3 5" id="KW-0863">Zinc-finger</keyword>
<gene>
    <name evidence="8" type="ORF">WJX72_011528</name>
</gene>
<dbReference type="SMART" id="SM00401">
    <property type="entry name" value="ZnF_GATA"/>
    <property type="match status" value="1"/>
</dbReference>
<dbReference type="InterPro" id="IPR013088">
    <property type="entry name" value="Znf_NHR/GATA"/>
</dbReference>
<dbReference type="GO" id="GO:0006355">
    <property type="term" value="P:regulation of DNA-templated transcription"/>
    <property type="evidence" value="ECO:0007669"/>
    <property type="project" value="InterPro"/>
</dbReference>
<feature type="domain" description="GATA-type" evidence="7">
    <location>
        <begin position="1"/>
        <end position="30"/>
    </location>
</feature>
<dbReference type="GO" id="GO:0043565">
    <property type="term" value="F:sequence-specific DNA binding"/>
    <property type="evidence" value="ECO:0007669"/>
    <property type="project" value="InterPro"/>
</dbReference>
<proteinExistence type="inferred from homology"/>
<keyword evidence="4" id="KW-0862">Zinc</keyword>
<evidence type="ECO:0000256" key="6">
    <source>
        <dbReference type="SAM" id="MobiDB-lite"/>
    </source>
</evidence>
<dbReference type="CDD" id="cd00202">
    <property type="entry name" value="ZnF_GATA"/>
    <property type="match status" value="1"/>
</dbReference>
<dbReference type="EMBL" id="JALJOR010000004">
    <property type="protein sequence ID" value="KAK9818371.1"/>
    <property type="molecule type" value="Genomic_DNA"/>
</dbReference>
<evidence type="ECO:0000256" key="2">
    <source>
        <dbReference type="ARBA" id="ARBA00022723"/>
    </source>
</evidence>
<feature type="region of interest" description="Disordered" evidence="6">
    <location>
        <begin position="58"/>
        <end position="78"/>
    </location>
</feature>
<protein>
    <recommendedName>
        <fullName evidence="7">GATA-type domain-containing protein</fullName>
    </recommendedName>
</protein>
<dbReference type="Proteomes" id="UP001489004">
    <property type="component" value="Unassembled WGS sequence"/>
</dbReference>
<comment type="caution">
    <text evidence="8">The sequence shown here is derived from an EMBL/GenBank/DDBJ whole genome shotgun (WGS) entry which is preliminary data.</text>
</comment>
<accession>A0AAW1QBF4</accession>
<name>A0AAW1QBF4_9CHLO</name>
<dbReference type="Pfam" id="PF00320">
    <property type="entry name" value="GATA"/>
    <property type="match status" value="1"/>
</dbReference>
<dbReference type="PANTHER" id="PTHR45658">
    <property type="entry name" value="GATA TRANSCRIPTION FACTOR"/>
    <property type="match status" value="1"/>
</dbReference>
<evidence type="ECO:0000256" key="3">
    <source>
        <dbReference type="ARBA" id="ARBA00022771"/>
    </source>
</evidence>
<evidence type="ECO:0000313" key="9">
    <source>
        <dbReference type="Proteomes" id="UP001489004"/>
    </source>
</evidence>
<evidence type="ECO:0000256" key="4">
    <source>
        <dbReference type="ARBA" id="ARBA00022833"/>
    </source>
</evidence>
<dbReference type="PROSITE" id="PS50114">
    <property type="entry name" value="GATA_ZN_FINGER_2"/>
    <property type="match status" value="1"/>
</dbReference>
<dbReference type="GO" id="GO:0008270">
    <property type="term" value="F:zinc ion binding"/>
    <property type="evidence" value="ECO:0007669"/>
    <property type="project" value="UniProtKB-KW"/>
</dbReference>
<keyword evidence="2" id="KW-0479">Metal-binding</keyword>
<dbReference type="AlphaFoldDB" id="A0AAW1QBF4"/>
<organism evidence="8 9">
    <name type="scientific">[Myrmecia] bisecta</name>
    <dbReference type="NCBI Taxonomy" id="41462"/>
    <lineage>
        <taxon>Eukaryota</taxon>
        <taxon>Viridiplantae</taxon>
        <taxon>Chlorophyta</taxon>
        <taxon>core chlorophytes</taxon>
        <taxon>Trebouxiophyceae</taxon>
        <taxon>Trebouxiales</taxon>
        <taxon>Trebouxiaceae</taxon>
        <taxon>Myrmecia</taxon>
    </lineage>
</organism>
<evidence type="ECO:0000259" key="7">
    <source>
        <dbReference type="PROSITE" id="PS50114"/>
    </source>
</evidence>
<dbReference type="Gene3D" id="3.30.50.10">
    <property type="entry name" value="Erythroid Transcription Factor GATA-1, subunit A"/>
    <property type="match status" value="1"/>
</dbReference>
<dbReference type="InterPro" id="IPR000679">
    <property type="entry name" value="Znf_GATA"/>
</dbReference>
<sequence length="78" mass="8561">MHCGVADSPQWRRGPPNKPVLCNACGTRFRRTNQLNLASSYNSPRSVLSRKRSAEAAAALGEKQQSKEPRSVYVACEA</sequence>
<keyword evidence="9" id="KW-1185">Reference proteome</keyword>
<comment type="similarity">
    <text evidence="1">Belongs to the type IV zinc-finger family. Class A subfamily.</text>
</comment>
<evidence type="ECO:0000313" key="8">
    <source>
        <dbReference type="EMBL" id="KAK9818371.1"/>
    </source>
</evidence>
<evidence type="ECO:0000256" key="5">
    <source>
        <dbReference type="PROSITE-ProRule" id="PRU00094"/>
    </source>
</evidence>
<evidence type="ECO:0000256" key="1">
    <source>
        <dbReference type="ARBA" id="ARBA00005694"/>
    </source>
</evidence>